<comment type="caution">
    <text evidence="2">The sequence shown here is derived from an EMBL/GenBank/DDBJ whole genome shotgun (WGS) entry which is preliminary data.</text>
</comment>
<evidence type="ECO:0000259" key="1">
    <source>
        <dbReference type="Pfam" id="PF12399"/>
    </source>
</evidence>
<dbReference type="EMBL" id="JAMQAW010000078">
    <property type="protein sequence ID" value="MCM2393552.1"/>
    <property type="molecule type" value="Genomic_DNA"/>
</dbReference>
<protein>
    <recommendedName>
        <fullName evidence="1">Branched-chain amino acid ATP-binding cassette transporter C-terminal domain-containing protein</fullName>
    </recommendedName>
</protein>
<feature type="domain" description="Branched-chain amino acid ATP-binding cassette transporter C-terminal" evidence="1">
    <location>
        <begin position="27"/>
        <end position="45"/>
    </location>
</feature>
<name>A0ABT0UYA1_9ACTN</name>
<accession>A0ABT0UYA1</accession>
<sequence>MELGLGLILRLADEVTVLDFGRWIGGGIPEQAQEDPAVIRAYLGTYITDEMPKTGGTSLSDGRGLEETLPRRCQAAVVSGGVA</sequence>
<proteinExistence type="predicted"/>
<gene>
    <name evidence="2" type="ORF">NBG84_35655</name>
</gene>
<evidence type="ECO:0000313" key="2">
    <source>
        <dbReference type="EMBL" id="MCM2393552.1"/>
    </source>
</evidence>
<dbReference type="InterPro" id="IPR032823">
    <property type="entry name" value="BCA_ABC_TP_C"/>
</dbReference>
<reference evidence="2" key="1">
    <citation type="submission" date="2022-06" db="EMBL/GenBank/DDBJ databases">
        <title>Genome public.</title>
        <authorList>
            <person name="Sun Q."/>
        </authorList>
    </citation>
    <scope>NUCLEOTIDE SEQUENCE</scope>
    <source>
        <strain evidence="2">CWNU-1</strain>
    </source>
</reference>
<dbReference type="Pfam" id="PF12399">
    <property type="entry name" value="BCA_ABC_TP_C"/>
    <property type="match status" value="1"/>
</dbReference>
<organism evidence="2 3">
    <name type="scientific">Streptomyces albipurpureus</name>
    <dbReference type="NCBI Taxonomy" id="2897419"/>
    <lineage>
        <taxon>Bacteria</taxon>
        <taxon>Bacillati</taxon>
        <taxon>Actinomycetota</taxon>
        <taxon>Actinomycetes</taxon>
        <taxon>Kitasatosporales</taxon>
        <taxon>Streptomycetaceae</taxon>
        <taxon>Streptomyces</taxon>
    </lineage>
</organism>
<dbReference type="RefSeq" id="WP_250923905.1">
    <property type="nucleotide sequence ID" value="NZ_JAMQAW010000078.1"/>
</dbReference>
<evidence type="ECO:0000313" key="3">
    <source>
        <dbReference type="Proteomes" id="UP001431429"/>
    </source>
</evidence>
<keyword evidence="3" id="KW-1185">Reference proteome</keyword>
<dbReference type="Proteomes" id="UP001431429">
    <property type="component" value="Unassembled WGS sequence"/>
</dbReference>